<dbReference type="EC" id="2.7.13.3" evidence="2"/>
<dbReference type="InterPro" id="IPR005467">
    <property type="entry name" value="His_kinase_dom"/>
</dbReference>
<feature type="domain" description="Response regulatory" evidence="15">
    <location>
        <begin position="581"/>
        <end position="698"/>
    </location>
</feature>
<dbReference type="SUPFAM" id="SSF47384">
    <property type="entry name" value="Homodimeric domain of signal transducing histidine kinase"/>
    <property type="match status" value="1"/>
</dbReference>
<protein>
    <recommendedName>
        <fullName evidence="10">Virulence sensor protein BvgS</fullName>
        <ecNumber evidence="2">2.7.13.3</ecNumber>
    </recommendedName>
</protein>
<comment type="function">
    <text evidence="9">Member of the two-component regulatory system BvgS/BvgA. Phosphorylates BvgA via a four-step phosphorelay in response to environmental signals.</text>
</comment>
<keyword evidence="13" id="KW-0812">Transmembrane</keyword>
<dbReference type="Gene3D" id="1.10.287.130">
    <property type="match status" value="1"/>
</dbReference>
<dbReference type="CDD" id="cd00082">
    <property type="entry name" value="HisKA"/>
    <property type="match status" value="1"/>
</dbReference>
<evidence type="ECO:0000256" key="9">
    <source>
        <dbReference type="ARBA" id="ARBA00058004"/>
    </source>
</evidence>
<gene>
    <name evidence="16" type="ORF">RGQ30_25160</name>
</gene>
<dbReference type="CDD" id="cd17546">
    <property type="entry name" value="REC_hyHK_CKI1_RcsC-like"/>
    <property type="match status" value="1"/>
</dbReference>
<sequence length="706" mass="79013">MKISYRNRFQAMAFGLGIFVALISMAMVFVYQFVNIRTISKVQNAFIEQYSGLVVSKLSDFESKLSGLQALLLVLNEDNKKVNGFHINITSSHVWADLHSLLYSSESLFAANDFSLTDQDLRVDQLTSVAPSLSVINQSVEVQPEQKFKLRLSVPLLQQEEPQPQMLGMLNMELDVTQLQKILELLEDTTKFAASLQFTNSSGDTFSIRSKLFDKNHDAFFSPVFPRITRNLVALGGTWTLELKPTQTTLVVAGLSTRAMVLKLLACLALGFLAWLMLSYSFHLFFTRQRQQLMDELERVNAELTEQALQLEASRKNAEDFIGILGHEIRNPLATMKCVSTELEHMSFNPDAQKLLQIQGSALSTALDTLNNILDLKKMELSALQLEDIEFDLRYVVKEVKDFVSVQCRSKRVTLKTEIDPDIPLKVMGDPLRLKQVLMNLMNNAVKFTRAGSVVDLTVLVQEVSPGQVKVSFAVSDCGDGIAPNMIRKLLEPYKQADSSIARQFGGTGLGLNIASRIIMLMGGELKIESTVGVGTCCQFELAFKHNNDKKTNSLKYVEFNAGPHIPQISRKISRDGLQLRLLYVDDNQFNLMVAEELLKKTNHHLQTFSSPGEAIFFLENCSERIDIVLSDLHMPEMGGAEFAALVRQGRHSSTAFLAALTASSVEEVQLLHAENFDSILMKPFNLESILTSFDQFRSKADLLLT</sequence>
<dbReference type="Pfam" id="PF02518">
    <property type="entry name" value="HATPase_c"/>
    <property type="match status" value="1"/>
</dbReference>
<proteinExistence type="predicted"/>
<dbReference type="PRINTS" id="PR00344">
    <property type="entry name" value="BCTRLSENSOR"/>
</dbReference>
<reference evidence="16 17" key="1">
    <citation type="submission" date="2023-10" db="EMBL/GenBank/DDBJ databases">
        <title>Complete Genome Sequence of Limnobacter thiooxidans CS-K2T, Isolated from freshwater lake sediments in Bavaria, Germany.</title>
        <authorList>
            <person name="Naruki M."/>
            <person name="Watanabe A."/>
            <person name="Warashina T."/>
            <person name="Morita T."/>
            <person name="Arakawa K."/>
        </authorList>
    </citation>
    <scope>NUCLEOTIDE SEQUENCE [LARGE SCALE GENOMIC DNA]</scope>
    <source>
        <strain evidence="16 17">CS-K2</strain>
    </source>
</reference>
<keyword evidence="6" id="KW-0418">Kinase</keyword>
<evidence type="ECO:0000256" key="11">
    <source>
        <dbReference type="PROSITE-ProRule" id="PRU00169"/>
    </source>
</evidence>
<evidence type="ECO:0000256" key="7">
    <source>
        <dbReference type="ARBA" id="ARBA00023012"/>
    </source>
</evidence>
<dbReference type="InterPro" id="IPR036097">
    <property type="entry name" value="HisK_dim/P_sf"/>
</dbReference>
<keyword evidence="8" id="KW-0843">Virulence</keyword>
<dbReference type="SMART" id="SM00448">
    <property type="entry name" value="REC"/>
    <property type="match status" value="1"/>
</dbReference>
<evidence type="ECO:0000256" key="13">
    <source>
        <dbReference type="SAM" id="Phobius"/>
    </source>
</evidence>
<dbReference type="PANTHER" id="PTHR43047">
    <property type="entry name" value="TWO-COMPONENT HISTIDINE PROTEIN KINASE"/>
    <property type="match status" value="1"/>
</dbReference>
<comment type="catalytic activity">
    <reaction evidence="1">
        <text>ATP + protein L-histidine = ADP + protein N-phospho-L-histidine.</text>
        <dbReference type="EC" id="2.7.13.3"/>
    </reaction>
</comment>
<feature type="modified residue" description="4-aspartylphosphate" evidence="11">
    <location>
        <position position="632"/>
    </location>
</feature>
<evidence type="ECO:0000256" key="2">
    <source>
        <dbReference type="ARBA" id="ARBA00012438"/>
    </source>
</evidence>
<dbReference type="Gene3D" id="3.30.565.10">
    <property type="entry name" value="Histidine kinase-like ATPase, C-terminal domain"/>
    <property type="match status" value="1"/>
</dbReference>
<evidence type="ECO:0000256" key="6">
    <source>
        <dbReference type="ARBA" id="ARBA00022777"/>
    </source>
</evidence>
<dbReference type="KEGG" id="lto:RGQ30_25160"/>
<keyword evidence="12" id="KW-0175">Coiled coil</keyword>
<keyword evidence="5" id="KW-0732">Signal</keyword>
<dbReference type="InterPro" id="IPR003661">
    <property type="entry name" value="HisK_dim/P_dom"/>
</dbReference>
<dbReference type="PROSITE" id="PS50109">
    <property type="entry name" value="HIS_KIN"/>
    <property type="match status" value="1"/>
</dbReference>
<keyword evidence="13" id="KW-1133">Transmembrane helix</keyword>
<dbReference type="SMART" id="SM00388">
    <property type="entry name" value="HisKA"/>
    <property type="match status" value="1"/>
</dbReference>
<dbReference type="AlphaFoldDB" id="A0AA86J999"/>
<dbReference type="PANTHER" id="PTHR43047:SF64">
    <property type="entry name" value="HISTIDINE KINASE CONTAINING CHEY-HOMOLOGOUS RECEIVER DOMAIN AND PAS DOMAIN-RELATED"/>
    <property type="match status" value="1"/>
</dbReference>
<dbReference type="RefSeq" id="WP_130557862.1">
    <property type="nucleotide sequence ID" value="NZ_AP028947.1"/>
</dbReference>
<evidence type="ECO:0000259" key="15">
    <source>
        <dbReference type="PROSITE" id="PS50110"/>
    </source>
</evidence>
<dbReference type="Pfam" id="PF00072">
    <property type="entry name" value="Response_reg"/>
    <property type="match status" value="1"/>
</dbReference>
<feature type="transmembrane region" description="Helical" evidence="13">
    <location>
        <begin position="12"/>
        <end position="34"/>
    </location>
</feature>
<dbReference type="EMBL" id="AP028947">
    <property type="protein sequence ID" value="BET27015.1"/>
    <property type="molecule type" value="Genomic_DNA"/>
</dbReference>
<dbReference type="SMART" id="SM00387">
    <property type="entry name" value="HATPase_c"/>
    <property type="match status" value="1"/>
</dbReference>
<evidence type="ECO:0000313" key="17">
    <source>
        <dbReference type="Proteomes" id="UP001329151"/>
    </source>
</evidence>
<feature type="domain" description="Histidine kinase" evidence="14">
    <location>
        <begin position="324"/>
        <end position="546"/>
    </location>
</feature>
<dbReference type="InterPro" id="IPR036890">
    <property type="entry name" value="HATPase_C_sf"/>
</dbReference>
<keyword evidence="7" id="KW-0902">Two-component regulatory system</keyword>
<evidence type="ECO:0000256" key="4">
    <source>
        <dbReference type="ARBA" id="ARBA00022679"/>
    </source>
</evidence>
<keyword evidence="17" id="KW-1185">Reference proteome</keyword>
<dbReference type="InterPro" id="IPR011006">
    <property type="entry name" value="CheY-like_superfamily"/>
</dbReference>
<feature type="coiled-coil region" evidence="12">
    <location>
        <begin position="287"/>
        <end position="321"/>
    </location>
</feature>
<dbReference type="FunFam" id="3.30.565.10:FF:000010">
    <property type="entry name" value="Sensor histidine kinase RcsC"/>
    <property type="match status" value="1"/>
</dbReference>
<dbReference type="InterPro" id="IPR003594">
    <property type="entry name" value="HATPase_dom"/>
</dbReference>
<evidence type="ECO:0000256" key="12">
    <source>
        <dbReference type="SAM" id="Coils"/>
    </source>
</evidence>
<keyword evidence="4" id="KW-0808">Transferase</keyword>
<feature type="transmembrane region" description="Helical" evidence="13">
    <location>
        <begin position="260"/>
        <end position="286"/>
    </location>
</feature>
<dbReference type="InterPro" id="IPR004358">
    <property type="entry name" value="Sig_transdc_His_kin-like_C"/>
</dbReference>
<evidence type="ECO:0000256" key="10">
    <source>
        <dbReference type="ARBA" id="ARBA00070152"/>
    </source>
</evidence>
<evidence type="ECO:0000256" key="5">
    <source>
        <dbReference type="ARBA" id="ARBA00022729"/>
    </source>
</evidence>
<accession>A0AA86J999</accession>
<dbReference type="GO" id="GO:0000155">
    <property type="term" value="F:phosphorelay sensor kinase activity"/>
    <property type="evidence" value="ECO:0007669"/>
    <property type="project" value="InterPro"/>
</dbReference>
<evidence type="ECO:0000259" key="14">
    <source>
        <dbReference type="PROSITE" id="PS50109"/>
    </source>
</evidence>
<evidence type="ECO:0000256" key="1">
    <source>
        <dbReference type="ARBA" id="ARBA00000085"/>
    </source>
</evidence>
<evidence type="ECO:0000313" key="16">
    <source>
        <dbReference type="EMBL" id="BET27015.1"/>
    </source>
</evidence>
<evidence type="ECO:0000256" key="8">
    <source>
        <dbReference type="ARBA" id="ARBA00023026"/>
    </source>
</evidence>
<dbReference type="CDD" id="cd16922">
    <property type="entry name" value="HATPase_EvgS-ArcB-TorS-like"/>
    <property type="match status" value="1"/>
</dbReference>
<keyword evidence="3 11" id="KW-0597">Phosphoprotein</keyword>
<keyword evidence="13" id="KW-0472">Membrane</keyword>
<evidence type="ECO:0000256" key="3">
    <source>
        <dbReference type="ARBA" id="ARBA00022553"/>
    </source>
</evidence>
<name>A0AA86J999_9BURK</name>
<dbReference type="SUPFAM" id="SSF52172">
    <property type="entry name" value="CheY-like"/>
    <property type="match status" value="1"/>
</dbReference>
<dbReference type="InterPro" id="IPR001789">
    <property type="entry name" value="Sig_transdc_resp-reg_receiver"/>
</dbReference>
<organism evidence="16 17">
    <name type="scientific">Limnobacter thiooxidans</name>
    <dbReference type="NCBI Taxonomy" id="131080"/>
    <lineage>
        <taxon>Bacteria</taxon>
        <taxon>Pseudomonadati</taxon>
        <taxon>Pseudomonadota</taxon>
        <taxon>Betaproteobacteria</taxon>
        <taxon>Burkholderiales</taxon>
        <taxon>Burkholderiaceae</taxon>
        <taxon>Limnobacter</taxon>
    </lineage>
</organism>
<dbReference type="PROSITE" id="PS50110">
    <property type="entry name" value="RESPONSE_REGULATORY"/>
    <property type="match status" value="1"/>
</dbReference>
<dbReference type="Gene3D" id="3.40.50.2300">
    <property type="match status" value="1"/>
</dbReference>
<dbReference type="Proteomes" id="UP001329151">
    <property type="component" value="Chromosome"/>
</dbReference>
<dbReference type="SUPFAM" id="SSF55874">
    <property type="entry name" value="ATPase domain of HSP90 chaperone/DNA topoisomerase II/histidine kinase"/>
    <property type="match status" value="1"/>
</dbReference>